<evidence type="ECO:0000313" key="2">
    <source>
        <dbReference type="EMBL" id="KAF3135808.1"/>
    </source>
</evidence>
<protein>
    <submittedName>
        <fullName evidence="1">Uncharacterized protein</fullName>
    </submittedName>
</protein>
<gene>
    <name evidence="1" type="ORF">TWF102_011232</name>
    <name evidence="2" type="ORF">TWF703_005903</name>
</gene>
<dbReference type="Proteomes" id="UP000475325">
    <property type="component" value="Unassembled WGS sequence"/>
</dbReference>
<sequence length="72" mass="7853">MALARRTLQGFGFSTKLSLEKSMSRKVFFTKGPGSSMWVALSSATATLEGVGTTFSAWKGYSGSFIKFYHSE</sequence>
<name>A0A7C8N6K7_ORBOL</name>
<dbReference type="Proteomes" id="UP000480548">
    <property type="component" value="Unassembled WGS sequence"/>
</dbReference>
<organism evidence="1 3">
    <name type="scientific">Orbilia oligospora</name>
    <name type="common">Nematode-trapping fungus</name>
    <name type="synonym">Arthrobotrys oligospora</name>
    <dbReference type="NCBI Taxonomy" id="2813651"/>
    <lineage>
        <taxon>Eukaryota</taxon>
        <taxon>Fungi</taxon>
        <taxon>Dikarya</taxon>
        <taxon>Ascomycota</taxon>
        <taxon>Pezizomycotina</taxon>
        <taxon>Orbiliomycetes</taxon>
        <taxon>Orbiliales</taxon>
        <taxon>Orbiliaceae</taxon>
        <taxon>Orbilia</taxon>
    </lineage>
</organism>
<evidence type="ECO:0000313" key="4">
    <source>
        <dbReference type="Proteomes" id="UP000480548"/>
    </source>
</evidence>
<dbReference type="EMBL" id="WIQZ01000031">
    <property type="protein sequence ID" value="KAF3135808.1"/>
    <property type="molecule type" value="Genomic_DNA"/>
</dbReference>
<comment type="caution">
    <text evidence="1">The sequence shown here is derived from an EMBL/GenBank/DDBJ whole genome shotgun (WGS) entry which is preliminary data.</text>
</comment>
<evidence type="ECO:0000313" key="3">
    <source>
        <dbReference type="Proteomes" id="UP000475325"/>
    </source>
</evidence>
<evidence type="ECO:0000313" key="1">
    <source>
        <dbReference type="EMBL" id="KAF3085977.1"/>
    </source>
</evidence>
<dbReference type="EMBL" id="WIQW01000086">
    <property type="protein sequence ID" value="KAF3085977.1"/>
    <property type="molecule type" value="Genomic_DNA"/>
</dbReference>
<reference evidence="3 4" key="1">
    <citation type="submission" date="2019-06" db="EMBL/GenBank/DDBJ databases">
        <authorList>
            <person name="Palmer J.M."/>
        </authorList>
    </citation>
    <scope>NUCLEOTIDE SEQUENCE [LARGE SCALE GENOMIC DNA]</scope>
    <source>
        <strain evidence="1 3">TWF102</strain>
        <strain evidence="2 4">TWF703</strain>
    </source>
</reference>
<proteinExistence type="predicted"/>
<accession>A0A7C8N6K7</accession>
<dbReference type="AlphaFoldDB" id="A0A7C8N6K7"/>